<evidence type="ECO:0000259" key="2">
    <source>
        <dbReference type="Pfam" id="PF13701"/>
    </source>
</evidence>
<evidence type="ECO:0000256" key="1">
    <source>
        <dbReference type="SAM" id="MobiDB-lite"/>
    </source>
</evidence>
<feature type="domain" description="Transposase DDE" evidence="2">
    <location>
        <begin position="37"/>
        <end position="131"/>
    </location>
</feature>
<dbReference type="AlphaFoldDB" id="A0A101U8C1"/>
<organism evidence="3 4">
    <name type="scientific">Streptomyces caeruleatus</name>
    <dbReference type="NCBI Taxonomy" id="661399"/>
    <lineage>
        <taxon>Bacteria</taxon>
        <taxon>Bacillati</taxon>
        <taxon>Actinomycetota</taxon>
        <taxon>Actinomycetes</taxon>
        <taxon>Kitasatosporales</taxon>
        <taxon>Streptomycetaceae</taxon>
        <taxon>Streptomyces</taxon>
    </lineage>
</organism>
<sequence>MLRAEPAVFGPVASDPTLSRLLATDTADEAIAALEPRHRRRARAEDRIRAAHSTGLRNLPLHDTAQNQVWLEIVQIVLDPPAWMPLLALNGNARLREPRRLRLRLFSTAAQPVTTGRRRYLRLAKPHWPFTGMITGAPWTAPHPPEPRLNRTFPSLRAASAHRSRGTRCPPGAKAGH</sequence>
<keyword evidence="4" id="KW-1185">Reference proteome</keyword>
<gene>
    <name evidence="3" type="ORF">AQJ67_04555</name>
</gene>
<name>A0A101U8C1_9ACTN</name>
<reference evidence="3 4" key="1">
    <citation type="submission" date="2015-10" db="EMBL/GenBank/DDBJ databases">
        <title>Draft genome sequence of Streptomyces caeruleatus NRRL B-24802, type strain for the species Streptomyces caeruleatus.</title>
        <authorList>
            <person name="Ruckert C."/>
            <person name="Winkler A."/>
            <person name="Kalinowski J."/>
            <person name="Kampfer P."/>
            <person name="Glaeser S."/>
        </authorList>
    </citation>
    <scope>NUCLEOTIDE SEQUENCE [LARGE SCALE GENOMIC DNA]</scope>
    <source>
        <strain evidence="3 4">NRRL B-24802</strain>
    </source>
</reference>
<dbReference type="InterPro" id="IPR025668">
    <property type="entry name" value="Tnp_DDE_dom"/>
</dbReference>
<accession>A0A101U8C1</accession>
<evidence type="ECO:0000313" key="3">
    <source>
        <dbReference type="EMBL" id="KUO06071.1"/>
    </source>
</evidence>
<protein>
    <recommendedName>
        <fullName evidence="2">Transposase DDE domain-containing protein</fullName>
    </recommendedName>
</protein>
<dbReference type="Proteomes" id="UP000053429">
    <property type="component" value="Unassembled WGS sequence"/>
</dbReference>
<feature type="region of interest" description="Disordered" evidence="1">
    <location>
        <begin position="158"/>
        <end position="177"/>
    </location>
</feature>
<proteinExistence type="predicted"/>
<dbReference type="Pfam" id="PF13701">
    <property type="entry name" value="DDE_Tnp_1_4"/>
    <property type="match status" value="1"/>
</dbReference>
<dbReference type="EMBL" id="LMWY01000003">
    <property type="protein sequence ID" value="KUO06071.1"/>
    <property type="molecule type" value="Genomic_DNA"/>
</dbReference>
<evidence type="ECO:0000313" key="4">
    <source>
        <dbReference type="Proteomes" id="UP000053429"/>
    </source>
</evidence>
<dbReference type="STRING" id="661399.AQJ67_04555"/>
<comment type="caution">
    <text evidence="3">The sequence shown here is derived from an EMBL/GenBank/DDBJ whole genome shotgun (WGS) entry which is preliminary data.</text>
</comment>